<reference evidence="1" key="1">
    <citation type="submission" date="2022-06" db="EMBL/GenBank/DDBJ databases">
        <title>The First Complete Genome of the Simian Malaria Parasite Plasmodium brasilianum.</title>
        <authorList>
            <person name="Bajic M."/>
            <person name="Ravishankar S."/>
        </authorList>
    </citation>
    <scope>NUCLEOTIDE SEQUENCE</scope>
    <source>
        <strain evidence="1">Bolivian I</strain>
    </source>
</reference>
<protein>
    <submittedName>
        <fullName evidence="1">Uncharacterized protein</fullName>
    </submittedName>
</protein>
<comment type="caution">
    <text evidence="1">The sequence shown here is derived from an EMBL/GenBank/DDBJ whole genome shotgun (WGS) entry which is preliminary data.</text>
</comment>
<name>A0ACB9Y6F1_PLABR</name>
<evidence type="ECO:0000313" key="1">
    <source>
        <dbReference type="EMBL" id="KAI4836751.1"/>
    </source>
</evidence>
<keyword evidence="2" id="KW-1185">Reference proteome</keyword>
<dbReference type="Proteomes" id="UP001056978">
    <property type="component" value="Chromosome 12"/>
</dbReference>
<gene>
    <name evidence="1" type="ORF">MKS88_004555</name>
</gene>
<sequence length="1512" mass="179693">MANPLNVVKDRLTHLNESFINTIEHHDTNLNNEKKPFVDSRESTRPNDDIKKFYKNGNEYMNKFDNIEKREEKPDDLTFVTPEINNISIIDPSYLREKNFEHSEKYINVSFVNDLIKVSKDEIRSGQKDFYGGKYNFNYNSQDKKANYEFINATNEYYITKNVEEKMANTGITTENFFSDNSMLLYEDSMNKWSDKSRYLYFIDKEKENDGEKKKSKFKNIHLNDSLILDRYEKRAYKQDVSSDKVKIENLILDVLNNNFDIDMESEERKIPKETAKSDKCEDVHLEIKKKEEKLNITKKEKIKDTRNCNLDYLHYHNYFQDDDLNFSEKSTSDDSEHNSHKNSASVTYVLGNEEEYKIKNNVNNLLTKVKKDLCEKDLSQFIPEKFNMDIFLRDGQTNSVYESASDDNESVLIERKILLSEKKRREEMELLEKYNYVDHLYSPGYCTHITQNLSAGFGKKKFNIYELKRKKLHDKMKEDIMEEKKMKKEEENLRKLRFENLQSFNENLTMDHDISVHKDHIPLSKKKIVKSYSDAQNNLFIDDVNEHEESYKTDSSLSYDNIDSRSIANLKKKYKAMKKSNNVFAGDLRKLKFYICRKLNKKKYFIKPQKTVNLSRKKKENIKKVMHISKQGGYNLLAKLQQDFENNEESEEETDIYEEKDLFDNSERNTDDFKSSEYTYSSLTISSYEYLNMRNVYYNDNSYEKIFYYNDPKMNVTYLCDRVEFFLINNDKRTNKGILFMEILVFDILFYENSDLIEEKALLYSLQINENTIAEIQKKDNDIYEIILETINNVKDRINCCLSGNRSQINILLNNIKRRILLDTYIKYVRSASFCVIENAVNYFLFERNILNLKNVKYDKKADTIICSYNKYLTNINSINLSNRNMTIEDLSEFLSFSNIKQCDVLNLANNPLFSNLIFNRIKKDMDYVIKFFKSIKLKELILDFINFSNPSSDYFISDLLLNTEISFLSLVNCQLRKDNVDNLVKYIKERKTKSLISPINCVNVEFNKLTYYDILSLTKILFELNKSFKMLYIYGNLIQTDIFDISYEFKRKKSSIIMQKYFKPVPDIFHFNNIYEIKKYFSYNLRGIAELLENDKSTSVVFELYFCYLYIEKPEEKLYIIKNITIKKLNNAWILFIECMLNKKETKIELNLFKNNIILLFNNIVKKRYIYNEKRDIRKKSKKENFRGELYFYEQMKNNREINENVLNYFVMRNESDINFYHYNVTHEEIHFVLDLCKNSVVKNINFSCCYLSNEDILYFNSVKDYSYDIKVYKLSLSNNLIDSNLPVGEIIAFLSNFTIFFNVNLRDLNLGGSPLVHELFFYLLNDTKCKIVNLDNCKLTNTFLLNVNKNINKLNKNTYLTVLSLQCNLFNNNKGIITFLNNIISKCRSLEKIKLYSNYLSAEDANTILFNSINKDIISFQCTYDSSMSDKNELGKTKVTKLAKNKINKDTEYNAYLTEVEQKLIENFFEKQQNKDNNSTPEQKEDFLLKGRYNLTDLKSRNIKYHIMK</sequence>
<organism evidence="1 2">
    <name type="scientific">Plasmodium brasilianum</name>
    <dbReference type="NCBI Taxonomy" id="5824"/>
    <lineage>
        <taxon>Eukaryota</taxon>
        <taxon>Sar</taxon>
        <taxon>Alveolata</taxon>
        <taxon>Apicomplexa</taxon>
        <taxon>Aconoidasida</taxon>
        <taxon>Haemosporida</taxon>
        <taxon>Plasmodiidae</taxon>
        <taxon>Plasmodium</taxon>
        <taxon>Plasmodium (Plasmodium)</taxon>
    </lineage>
</organism>
<evidence type="ECO:0000313" key="2">
    <source>
        <dbReference type="Proteomes" id="UP001056978"/>
    </source>
</evidence>
<proteinExistence type="predicted"/>
<dbReference type="EMBL" id="CM043780">
    <property type="protein sequence ID" value="KAI4836751.1"/>
    <property type="molecule type" value="Genomic_DNA"/>
</dbReference>
<accession>A0ACB9Y6F1</accession>